<evidence type="ECO:0000313" key="1">
    <source>
        <dbReference type="EMBL" id="MBA0786206.1"/>
    </source>
</evidence>
<organism evidence="1 2">
    <name type="scientific">Gossypium trilobum</name>
    <dbReference type="NCBI Taxonomy" id="34281"/>
    <lineage>
        <taxon>Eukaryota</taxon>
        <taxon>Viridiplantae</taxon>
        <taxon>Streptophyta</taxon>
        <taxon>Embryophyta</taxon>
        <taxon>Tracheophyta</taxon>
        <taxon>Spermatophyta</taxon>
        <taxon>Magnoliopsida</taxon>
        <taxon>eudicotyledons</taxon>
        <taxon>Gunneridae</taxon>
        <taxon>Pentapetalae</taxon>
        <taxon>rosids</taxon>
        <taxon>malvids</taxon>
        <taxon>Malvales</taxon>
        <taxon>Malvaceae</taxon>
        <taxon>Malvoideae</taxon>
        <taxon>Gossypium</taxon>
    </lineage>
</organism>
<keyword evidence="2" id="KW-1185">Reference proteome</keyword>
<dbReference type="EMBL" id="JABEZW010222123">
    <property type="protein sequence ID" value="MBA0786206.1"/>
    <property type="molecule type" value="Genomic_DNA"/>
</dbReference>
<reference evidence="1 2" key="1">
    <citation type="journal article" date="2019" name="Genome Biol. Evol.">
        <title>Insights into the evolution of the New World diploid cottons (Gossypium, subgenus Houzingenia) based on genome sequencing.</title>
        <authorList>
            <person name="Grover C.E."/>
            <person name="Arick M.A. 2nd"/>
            <person name="Thrash A."/>
            <person name="Conover J.L."/>
            <person name="Sanders W.S."/>
            <person name="Peterson D.G."/>
            <person name="Frelichowski J.E."/>
            <person name="Scheffler J.A."/>
            <person name="Scheffler B.E."/>
            <person name="Wendel J.F."/>
        </authorList>
    </citation>
    <scope>NUCLEOTIDE SEQUENCE [LARGE SCALE GENOMIC DNA]</scope>
    <source>
        <strain evidence="1">8</strain>
        <tissue evidence="1">Leaf</tissue>
    </source>
</reference>
<sequence length="29" mass="3403">MIMVQVMTWTNLNKHIMIDLGTDNNNKIN</sequence>
<evidence type="ECO:0000313" key="2">
    <source>
        <dbReference type="Proteomes" id="UP000593568"/>
    </source>
</evidence>
<proteinExistence type="predicted"/>
<comment type="caution">
    <text evidence="1">The sequence shown here is derived from an EMBL/GenBank/DDBJ whole genome shotgun (WGS) entry which is preliminary data.</text>
</comment>
<dbReference type="Proteomes" id="UP000593568">
    <property type="component" value="Unassembled WGS sequence"/>
</dbReference>
<dbReference type="AlphaFoldDB" id="A0A7J9FLK7"/>
<gene>
    <name evidence="1" type="ORF">Gotri_027104</name>
</gene>
<accession>A0A7J9FLK7</accession>
<protein>
    <submittedName>
        <fullName evidence="1">Uncharacterized protein</fullName>
    </submittedName>
</protein>
<name>A0A7J9FLK7_9ROSI</name>